<sequence>MSSYYPHPYPFPYYDMGRSEMGMPEMSMEQMKQMQRMMMEHMETTRQIKQKVDMIENQLHIIEEHMKRMGQK</sequence>
<gene>
    <name evidence="1" type="ORF">P5G51_019235</name>
</gene>
<organism evidence="1 2">
    <name type="scientific">Tigheibacillus jepli</name>
    <dbReference type="NCBI Taxonomy" id="3035914"/>
    <lineage>
        <taxon>Bacteria</taxon>
        <taxon>Bacillati</taxon>
        <taxon>Bacillota</taxon>
        <taxon>Bacilli</taxon>
        <taxon>Bacillales</taxon>
        <taxon>Bacillaceae</taxon>
        <taxon>Tigheibacillus</taxon>
    </lineage>
</organism>
<evidence type="ECO:0000313" key="1">
    <source>
        <dbReference type="EMBL" id="MDY0407178.1"/>
    </source>
</evidence>
<accession>A0ABU5CLD6</accession>
<dbReference type="Proteomes" id="UP001228376">
    <property type="component" value="Unassembled WGS sequence"/>
</dbReference>
<dbReference type="RefSeq" id="WP_306068222.1">
    <property type="nucleotide sequence ID" value="NZ_JAROCA020000003.1"/>
</dbReference>
<dbReference type="EMBL" id="JAROCA020000003">
    <property type="protein sequence ID" value="MDY0407178.1"/>
    <property type="molecule type" value="Genomic_DNA"/>
</dbReference>
<name>A0ABU5CLD6_9BACI</name>
<keyword evidence="2" id="KW-1185">Reference proteome</keyword>
<proteinExistence type="predicted"/>
<protein>
    <submittedName>
        <fullName evidence="1">Uncharacterized protein</fullName>
    </submittedName>
</protein>
<reference evidence="1 2" key="1">
    <citation type="submission" date="2023-10" db="EMBL/GenBank/DDBJ databases">
        <title>179-bfca-hs.</title>
        <authorList>
            <person name="Miliotis G."/>
            <person name="Sengupta P."/>
            <person name="Hameed A."/>
            <person name="Chuvochina M."/>
            <person name="Mcdonagh F."/>
            <person name="Simpson A.C."/>
            <person name="Singh N.K."/>
            <person name="Rekha P.D."/>
            <person name="Raman K."/>
            <person name="Hugenholtz P."/>
            <person name="Venkateswaran K."/>
        </authorList>
    </citation>
    <scope>NUCLEOTIDE SEQUENCE [LARGE SCALE GENOMIC DNA]</scope>
    <source>
        <strain evidence="1 2">179-BFC-A-HS</strain>
    </source>
</reference>
<comment type="caution">
    <text evidence="1">The sequence shown here is derived from an EMBL/GenBank/DDBJ whole genome shotgun (WGS) entry which is preliminary data.</text>
</comment>
<evidence type="ECO:0000313" key="2">
    <source>
        <dbReference type="Proteomes" id="UP001228376"/>
    </source>
</evidence>